<dbReference type="SMART" id="SM00448">
    <property type="entry name" value="REC"/>
    <property type="match status" value="1"/>
</dbReference>
<evidence type="ECO:0000256" key="6">
    <source>
        <dbReference type="ARBA" id="ARBA00023163"/>
    </source>
</evidence>
<dbReference type="RefSeq" id="WP_014254909.1">
    <property type="nucleotide sequence ID" value="NC_016627.1"/>
</dbReference>
<keyword evidence="4" id="KW-0805">Transcription regulation</keyword>
<reference evidence="13" key="1">
    <citation type="submission" date="2011-12" db="EMBL/GenBank/DDBJ databases">
        <title>Complete sequence of Clostridium clariflavum DSM 19732.</title>
        <authorList>
            <consortium name="US DOE Joint Genome Institute"/>
            <person name="Lucas S."/>
            <person name="Han J."/>
            <person name="Lapidus A."/>
            <person name="Cheng J.-F."/>
            <person name="Goodwin L."/>
            <person name="Pitluck S."/>
            <person name="Peters L."/>
            <person name="Teshima H."/>
            <person name="Detter J.C."/>
            <person name="Han C."/>
            <person name="Tapia R."/>
            <person name="Land M."/>
            <person name="Hauser L."/>
            <person name="Kyrpides N."/>
            <person name="Ivanova N."/>
            <person name="Pagani I."/>
            <person name="Kitzmiller T."/>
            <person name="Lynd L."/>
            <person name="Izquierdo J."/>
            <person name="Woyke T."/>
        </authorList>
    </citation>
    <scope>NUCLEOTIDE SEQUENCE [LARGE SCALE GENOMIC DNA]</scope>
    <source>
        <strain evidence="13">DSM 19732 / NBRC 101661 / EBR45</strain>
    </source>
</reference>
<dbReference type="Gene3D" id="3.40.50.2300">
    <property type="match status" value="1"/>
</dbReference>
<dbReference type="SUPFAM" id="SSF46894">
    <property type="entry name" value="C-terminal effector domain of the bipartite response regulators"/>
    <property type="match status" value="1"/>
</dbReference>
<dbReference type="Pfam" id="PF00072">
    <property type="entry name" value="Response_reg"/>
    <property type="match status" value="1"/>
</dbReference>
<reference evidence="12 13" key="2">
    <citation type="journal article" date="2012" name="Stand. Genomic Sci.">
        <title>Complete Genome Sequence of Clostridium clariflavum DSM 19732.</title>
        <authorList>
            <person name="Izquierdo J.A."/>
            <person name="Goodwin L."/>
            <person name="Davenport K.W."/>
            <person name="Teshima H."/>
            <person name="Bruce D."/>
            <person name="Detter C."/>
            <person name="Tapia R."/>
            <person name="Han S."/>
            <person name="Land M."/>
            <person name="Hauser L."/>
            <person name="Jeffries C.D."/>
            <person name="Han J."/>
            <person name="Pitluck S."/>
            <person name="Nolan M."/>
            <person name="Chen A."/>
            <person name="Huntemann M."/>
            <person name="Mavromatis K."/>
            <person name="Mikhailova N."/>
            <person name="Liolios K."/>
            <person name="Woyke T."/>
            <person name="Lynd L.R."/>
        </authorList>
    </citation>
    <scope>NUCLEOTIDE SEQUENCE [LARGE SCALE GENOMIC DNA]</scope>
    <source>
        <strain evidence="13">DSM 19732 / NBRC 101661 / EBR45</strain>
    </source>
</reference>
<dbReference type="GO" id="GO:0000156">
    <property type="term" value="F:phosphorelay response regulator activity"/>
    <property type="evidence" value="ECO:0007669"/>
    <property type="project" value="TreeGrafter"/>
</dbReference>
<dbReference type="CDD" id="cd00383">
    <property type="entry name" value="trans_reg_C"/>
    <property type="match status" value="1"/>
</dbReference>
<evidence type="ECO:0000256" key="4">
    <source>
        <dbReference type="ARBA" id="ARBA00023015"/>
    </source>
</evidence>
<evidence type="ECO:0000256" key="9">
    <source>
        <dbReference type="PROSITE-ProRule" id="PRU01091"/>
    </source>
</evidence>
<dbReference type="SUPFAM" id="SSF52172">
    <property type="entry name" value="CheY-like"/>
    <property type="match status" value="1"/>
</dbReference>
<feature type="modified residue" description="4-aspartylphosphate" evidence="8">
    <location>
        <position position="50"/>
    </location>
</feature>
<dbReference type="FunFam" id="1.10.10.10:FF:000018">
    <property type="entry name" value="DNA-binding response regulator ResD"/>
    <property type="match status" value="1"/>
</dbReference>
<dbReference type="GO" id="GO:0000976">
    <property type="term" value="F:transcription cis-regulatory region binding"/>
    <property type="evidence" value="ECO:0007669"/>
    <property type="project" value="TreeGrafter"/>
</dbReference>
<feature type="DNA-binding region" description="OmpR/PhoB-type" evidence="9">
    <location>
        <begin position="126"/>
        <end position="222"/>
    </location>
</feature>
<dbReference type="GO" id="GO:0006355">
    <property type="term" value="P:regulation of DNA-templated transcription"/>
    <property type="evidence" value="ECO:0007669"/>
    <property type="project" value="InterPro"/>
</dbReference>
<dbReference type="InterPro" id="IPR011006">
    <property type="entry name" value="CheY-like_superfamily"/>
</dbReference>
<evidence type="ECO:0000256" key="3">
    <source>
        <dbReference type="ARBA" id="ARBA00023012"/>
    </source>
</evidence>
<sequence precursor="true">MIYCVEDDRSIRELIIYALKSNGYEAVGFDKAEPFYKELENKLPDLVLLDIMLPGEDGIEILKKLKASPKLRNIPVIMLTAKSAEYDKVLGLDSGADDYITKPFGIMEFLSRVKAVLRRSGNVSNPSEISVGRITMYIDKHVVIADGKEVALTFKEFELLKYLMENAGIVLTRDKLLEEVWGYEYEGETRTLDVHIRTLRQKLGEAGAVIETVRGVGYKIGGKA</sequence>
<organism evidence="12 13">
    <name type="scientific">Acetivibrio clariflavus (strain DSM 19732 / NBRC 101661 / EBR45)</name>
    <name type="common">Clostridium clariflavum</name>
    <dbReference type="NCBI Taxonomy" id="720554"/>
    <lineage>
        <taxon>Bacteria</taxon>
        <taxon>Bacillati</taxon>
        <taxon>Bacillota</taxon>
        <taxon>Clostridia</taxon>
        <taxon>Eubacteriales</taxon>
        <taxon>Oscillospiraceae</taxon>
        <taxon>Acetivibrio</taxon>
    </lineage>
</organism>
<evidence type="ECO:0000256" key="8">
    <source>
        <dbReference type="PROSITE-ProRule" id="PRU00169"/>
    </source>
</evidence>
<evidence type="ECO:0000259" key="11">
    <source>
        <dbReference type="PROSITE" id="PS51755"/>
    </source>
</evidence>
<dbReference type="HOGENOM" id="CLU_000445_30_4_9"/>
<dbReference type="InterPro" id="IPR016032">
    <property type="entry name" value="Sig_transdc_resp-reg_C-effctor"/>
</dbReference>
<keyword evidence="13" id="KW-1185">Reference proteome</keyword>
<dbReference type="PROSITE" id="PS51755">
    <property type="entry name" value="OMPR_PHOB"/>
    <property type="match status" value="1"/>
</dbReference>
<dbReference type="SMART" id="SM00862">
    <property type="entry name" value="Trans_reg_C"/>
    <property type="match status" value="1"/>
</dbReference>
<name>G8LT76_ACECE</name>
<dbReference type="AlphaFoldDB" id="G8LT76"/>
<keyword evidence="3" id="KW-0902">Two-component regulatory system</keyword>
<dbReference type="InterPro" id="IPR001789">
    <property type="entry name" value="Sig_transdc_resp-reg_receiver"/>
</dbReference>
<dbReference type="PANTHER" id="PTHR48111">
    <property type="entry name" value="REGULATOR OF RPOS"/>
    <property type="match status" value="1"/>
</dbReference>
<comment type="function">
    <text evidence="7">May play the central regulatory role in sporulation. It may be an element of the effector pathway responsible for the activation of sporulation genes in response to nutritional stress. Spo0A may act in concert with spo0H (a sigma factor) to control the expression of some genes that are critical to the sporulation process.</text>
</comment>
<protein>
    <recommendedName>
        <fullName evidence="1">Stage 0 sporulation protein A homolog</fullName>
    </recommendedName>
</protein>
<evidence type="ECO:0000256" key="5">
    <source>
        <dbReference type="ARBA" id="ARBA00023125"/>
    </source>
</evidence>
<dbReference type="Proteomes" id="UP000005435">
    <property type="component" value="Chromosome"/>
</dbReference>
<proteinExistence type="predicted"/>
<dbReference type="GO" id="GO:0032993">
    <property type="term" value="C:protein-DNA complex"/>
    <property type="evidence" value="ECO:0007669"/>
    <property type="project" value="TreeGrafter"/>
</dbReference>
<dbReference type="PROSITE" id="PS50110">
    <property type="entry name" value="RESPONSE_REGULATORY"/>
    <property type="match status" value="1"/>
</dbReference>
<dbReference type="GO" id="GO:0005829">
    <property type="term" value="C:cytosol"/>
    <property type="evidence" value="ECO:0007669"/>
    <property type="project" value="TreeGrafter"/>
</dbReference>
<dbReference type="EMBL" id="CP003065">
    <property type="protein sequence ID" value="AEV68323.1"/>
    <property type="molecule type" value="Genomic_DNA"/>
</dbReference>
<dbReference type="KEGG" id="ccl:Clocl_1711"/>
<feature type="domain" description="OmpR/PhoB-type" evidence="11">
    <location>
        <begin position="126"/>
        <end position="222"/>
    </location>
</feature>
<dbReference type="Pfam" id="PF00486">
    <property type="entry name" value="Trans_reg_C"/>
    <property type="match status" value="1"/>
</dbReference>
<keyword evidence="5 9" id="KW-0238">DNA-binding</keyword>
<dbReference type="InterPro" id="IPR036388">
    <property type="entry name" value="WH-like_DNA-bd_sf"/>
</dbReference>
<dbReference type="Gene3D" id="1.10.10.10">
    <property type="entry name" value="Winged helix-like DNA-binding domain superfamily/Winged helix DNA-binding domain"/>
    <property type="match status" value="1"/>
</dbReference>
<gene>
    <name evidence="12" type="ordered locus">Clocl_1711</name>
</gene>
<keyword evidence="2 8" id="KW-0597">Phosphoprotein</keyword>
<dbReference type="eggNOG" id="COG0745">
    <property type="taxonomic scope" value="Bacteria"/>
</dbReference>
<evidence type="ECO:0000313" key="12">
    <source>
        <dbReference type="EMBL" id="AEV68323.1"/>
    </source>
</evidence>
<evidence type="ECO:0000259" key="10">
    <source>
        <dbReference type="PROSITE" id="PS50110"/>
    </source>
</evidence>
<evidence type="ECO:0000313" key="13">
    <source>
        <dbReference type="Proteomes" id="UP000005435"/>
    </source>
</evidence>
<dbReference type="OrthoDB" id="9802426at2"/>
<evidence type="ECO:0000256" key="7">
    <source>
        <dbReference type="ARBA" id="ARBA00024867"/>
    </source>
</evidence>
<dbReference type="InterPro" id="IPR001867">
    <property type="entry name" value="OmpR/PhoB-type_DNA-bd"/>
</dbReference>
<dbReference type="PANTHER" id="PTHR48111:SF1">
    <property type="entry name" value="TWO-COMPONENT RESPONSE REGULATOR ORR33"/>
    <property type="match status" value="1"/>
</dbReference>
<dbReference type="Gene3D" id="6.10.250.690">
    <property type="match status" value="1"/>
</dbReference>
<dbReference type="InterPro" id="IPR039420">
    <property type="entry name" value="WalR-like"/>
</dbReference>
<evidence type="ECO:0000256" key="2">
    <source>
        <dbReference type="ARBA" id="ARBA00022553"/>
    </source>
</evidence>
<feature type="domain" description="Response regulatory" evidence="10">
    <location>
        <begin position="1"/>
        <end position="117"/>
    </location>
</feature>
<dbReference type="STRING" id="720554.Clocl_1711"/>
<accession>G8LT76</accession>
<evidence type="ECO:0000256" key="1">
    <source>
        <dbReference type="ARBA" id="ARBA00018672"/>
    </source>
</evidence>
<keyword evidence="6" id="KW-0804">Transcription</keyword>